<feature type="region of interest" description="Disordered" evidence="1">
    <location>
        <begin position="208"/>
        <end position="231"/>
    </location>
</feature>
<dbReference type="EMBL" id="JACHVB010000052">
    <property type="protein sequence ID" value="MBC2595699.1"/>
    <property type="molecule type" value="Genomic_DNA"/>
</dbReference>
<keyword evidence="2" id="KW-1133">Transmembrane helix</keyword>
<accession>A0A842HH99</accession>
<dbReference type="AlphaFoldDB" id="A0A842HH99"/>
<dbReference type="PANTHER" id="PTHR40547:SF1">
    <property type="entry name" value="SLL0298 PROTEIN"/>
    <property type="match status" value="1"/>
</dbReference>
<evidence type="ECO:0000259" key="3">
    <source>
        <dbReference type="Pfam" id="PF09835"/>
    </source>
</evidence>
<evidence type="ECO:0000313" key="4">
    <source>
        <dbReference type="EMBL" id="MBC2595699.1"/>
    </source>
</evidence>
<name>A0A842HH99_9BACT</name>
<sequence>MSSEEKKRQESFRRVRRLKRIMRPLPRRTNIHRYPVLKWFAKTARARSYLWSFRRRQVVRSIYIGCILAMLPPPTPQTPLASVLALMMRSNLMVAAGLTLITNPFTIVPIYYADYKVGAYVFDVFGKPDLSEDITPEIVELYSGDLEPEVQLSIMQRIFDGWVQTAVGGLILGILLSLILHAVYLICLRYYEKRAKGHSFRLLGKALEKPADGPEPADGEPEGDATKRPNG</sequence>
<feature type="domain" description="DUF2062" evidence="3">
    <location>
        <begin position="43"/>
        <end position="195"/>
    </location>
</feature>
<keyword evidence="2" id="KW-0472">Membrane</keyword>
<dbReference type="PANTHER" id="PTHR40547">
    <property type="entry name" value="SLL0298 PROTEIN"/>
    <property type="match status" value="1"/>
</dbReference>
<dbReference type="InterPro" id="IPR018639">
    <property type="entry name" value="DUF2062"/>
</dbReference>
<keyword evidence="2" id="KW-0812">Transmembrane</keyword>
<evidence type="ECO:0000256" key="2">
    <source>
        <dbReference type="SAM" id="Phobius"/>
    </source>
</evidence>
<organism evidence="4 5">
    <name type="scientific">Ruficoccus amylovorans</name>
    <dbReference type="NCBI Taxonomy" id="1804625"/>
    <lineage>
        <taxon>Bacteria</taxon>
        <taxon>Pseudomonadati</taxon>
        <taxon>Verrucomicrobiota</taxon>
        <taxon>Opitutia</taxon>
        <taxon>Puniceicoccales</taxon>
        <taxon>Cerasicoccaceae</taxon>
        <taxon>Ruficoccus</taxon>
    </lineage>
</organism>
<keyword evidence="5" id="KW-1185">Reference proteome</keyword>
<evidence type="ECO:0000256" key="1">
    <source>
        <dbReference type="SAM" id="MobiDB-lite"/>
    </source>
</evidence>
<proteinExistence type="predicted"/>
<reference evidence="4 5" key="1">
    <citation type="submission" date="2020-07" db="EMBL/GenBank/DDBJ databases">
        <authorList>
            <person name="Feng X."/>
        </authorList>
    </citation>
    <scope>NUCLEOTIDE SEQUENCE [LARGE SCALE GENOMIC DNA]</scope>
    <source>
        <strain evidence="4 5">JCM31066</strain>
    </source>
</reference>
<feature type="transmembrane region" description="Helical" evidence="2">
    <location>
        <begin position="92"/>
        <end position="112"/>
    </location>
</feature>
<dbReference type="Proteomes" id="UP000546464">
    <property type="component" value="Unassembled WGS sequence"/>
</dbReference>
<protein>
    <submittedName>
        <fullName evidence="4">DUF2062 domain-containing protein</fullName>
    </submittedName>
</protein>
<evidence type="ECO:0000313" key="5">
    <source>
        <dbReference type="Proteomes" id="UP000546464"/>
    </source>
</evidence>
<dbReference type="RefSeq" id="WP_185676637.1">
    <property type="nucleotide sequence ID" value="NZ_JACHVB010000052.1"/>
</dbReference>
<dbReference type="Pfam" id="PF09835">
    <property type="entry name" value="DUF2062"/>
    <property type="match status" value="1"/>
</dbReference>
<gene>
    <name evidence="4" type="ORF">H5P28_15635</name>
</gene>
<feature type="transmembrane region" description="Helical" evidence="2">
    <location>
        <begin position="170"/>
        <end position="191"/>
    </location>
</feature>
<comment type="caution">
    <text evidence="4">The sequence shown here is derived from an EMBL/GenBank/DDBJ whole genome shotgun (WGS) entry which is preliminary data.</text>
</comment>